<evidence type="ECO:0000256" key="1">
    <source>
        <dbReference type="SAM" id="Phobius"/>
    </source>
</evidence>
<dbReference type="InterPro" id="IPR018649">
    <property type="entry name" value="SHOCT"/>
</dbReference>
<evidence type="ECO:0000259" key="2">
    <source>
        <dbReference type="Pfam" id="PF09851"/>
    </source>
</evidence>
<sequence>MKKSSGIGCAGIFAIMIVVSLLVTYWYVALALIVLAGAFWWYWRKQKTAEDAQKAAAAERKTQTQRQIEQLRQFKQLLDEGAITQAEYDRQKRKLLDDDGPDDLQF</sequence>
<protein>
    <submittedName>
        <fullName evidence="3">SHOCT domain-containing protein</fullName>
    </submittedName>
</protein>
<dbReference type="Pfam" id="PF09851">
    <property type="entry name" value="SHOCT"/>
    <property type="match status" value="1"/>
</dbReference>
<reference evidence="4" key="1">
    <citation type="journal article" date="2019" name="Int. J. Syst. Evol. Microbiol.">
        <title>The Global Catalogue of Microorganisms (GCM) 10K type strain sequencing project: providing services to taxonomists for standard genome sequencing and annotation.</title>
        <authorList>
            <consortium name="The Broad Institute Genomics Platform"/>
            <consortium name="The Broad Institute Genome Sequencing Center for Infectious Disease"/>
            <person name="Wu L."/>
            <person name="Ma J."/>
        </authorList>
    </citation>
    <scope>NUCLEOTIDE SEQUENCE [LARGE SCALE GENOMIC DNA]</scope>
    <source>
        <strain evidence="4">CCM 8903</strain>
    </source>
</reference>
<keyword evidence="1" id="KW-0472">Membrane</keyword>
<feature type="domain" description="SHOCT" evidence="2">
    <location>
        <begin position="69"/>
        <end position="96"/>
    </location>
</feature>
<feature type="transmembrane region" description="Helical" evidence="1">
    <location>
        <begin position="12"/>
        <end position="43"/>
    </location>
</feature>
<proteinExistence type="predicted"/>
<keyword evidence="1" id="KW-0812">Transmembrane</keyword>
<gene>
    <name evidence="3" type="ORF">ACFQ5J_06595</name>
</gene>
<name>A0ABW4E6M7_9LACO</name>
<organism evidence="3 4">
    <name type="scientific">Lacticaseibacillus baoqingensis</name>
    <dbReference type="NCBI Taxonomy" id="2486013"/>
    <lineage>
        <taxon>Bacteria</taxon>
        <taxon>Bacillati</taxon>
        <taxon>Bacillota</taxon>
        <taxon>Bacilli</taxon>
        <taxon>Lactobacillales</taxon>
        <taxon>Lactobacillaceae</taxon>
        <taxon>Lacticaseibacillus</taxon>
    </lineage>
</organism>
<dbReference type="EMBL" id="JBHTON010000017">
    <property type="protein sequence ID" value="MFD1484893.1"/>
    <property type="molecule type" value="Genomic_DNA"/>
</dbReference>
<keyword evidence="1" id="KW-1133">Transmembrane helix</keyword>
<comment type="caution">
    <text evidence="3">The sequence shown here is derived from an EMBL/GenBank/DDBJ whole genome shotgun (WGS) entry which is preliminary data.</text>
</comment>
<evidence type="ECO:0000313" key="3">
    <source>
        <dbReference type="EMBL" id="MFD1484893.1"/>
    </source>
</evidence>
<dbReference type="RefSeq" id="WP_164508563.1">
    <property type="nucleotide sequence ID" value="NZ_JBHTON010000017.1"/>
</dbReference>
<evidence type="ECO:0000313" key="4">
    <source>
        <dbReference type="Proteomes" id="UP001597252"/>
    </source>
</evidence>
<accession>A0ABW4E6M7</accession>
<dbReference type="Proteomes" id="UP001597252">
    <property type="component" value="Unassembled WGS sequence"/>
</dbReference>
<keyword evidence="4" id="KW-1185">Reference proteome</keyword>